<dbReference type="Proteomes" id="UP001189429">
    <property type="component" value="Unassembled WGS sequence"/>
</dbReference>
<dbReference type="EMBL" id="CAUYUJ010020481">
    <property type="protein sequence ID" value="CAK0898480.1"/>
    <property type="molecule type" value="Genomic_DNA"/>
</dbReference>
<protein>
    <recommendedName>
        <fullName evidence="3">Beta-galactosidase</fullName>
    </recommendedName>
</protein>
<proteinExistence type="predicted"/>
<keyword evidence="2" id="KW-1185">Reference proteome</keyword>
<sequence>MGRGAGPDPRRLTGRASRIEFLWGVSLGPPGGLLAGTAGFQYRDPSQHHISPYSNACELWPRRPTLCDGEAGGELWSHDCTALLIDRSVAVQLEERVRLPNLAQHKFACQLPLDLVAGSSECRLLL</sequence>
<gene>
    <name evidence="1" type="ORF">PCOR1329_LOCUS76322</name>
</gene>
<evidence type="ECO:0008006" key="3">
    <source>
        <dbReference type="Google" id="ProtNLM"/>
    </source>
</evidence>
<evidence type="ECO:0000313" key="1">
    <source>
        <dbReference type="EMBL" id="CAK0898480.1"/>
    </source>
</evidence>
<name>A0ABN9XK62_9DINO</name>
<organism evidence="1 2">
    <name type="scientific">Prorocentrum cordatum</name>
    <dbReference type="NCBI Taxonomy" id="2364126"/>
    <lineage>
        <taxon>Eukaryota</taxon>
        <taxon>Sar</taxon>
        <taxon>Alveolata</taxon>
        <taxon>Dinophyceae</taxon>
        <taxon>Prorocentrales</taxon>
        <taxon>Prorocentraceae</taxon>
        <taxon>Prorocentrum</taxon>
    </lineage>
</organism>
<evidence type="ECO:0000313" key="2">
    <source>
        <dbReference type="Proteomes" id="UP001189429"/>
    </source>
</evidence>
<comment type="caution">
    <text evidence="1">The sequence shown here is derived from an EMBL/GenBank/DDBJ whole genome shotgun (WGS) entry which is preliminary data.</text>
</comment>
<reference evidence="1" key="1">
    <citation type="submission" date="2023-10" db="EMBL/GenBank/DDBJ databases">
        <authorList>
            <person name="Chen Y."/>
            <person name="Shah S."/>
            <person name="Dougan E. K."/>
            <person name="Thang M."/>
            <person name="Chan C."/>
        </authorList>
    </citation>
    <scope>NUCLEOTIDE SEQUENCE [LARGE SCALE GENOMIC DNA]</scope>
</reference>
<accession>A0ABN9XK62</accession>